<dbReference type="Pfam" id="PF03780">
    <property type="entry name" value="Asp23"/>
    <property type="match status" value="1"/>
</dbReference>
<protein>
    <submittedName>
        <fullName evidence="2">Asp23/Gls24 family envelope stress response protein</fullName>
    </submittedName>
</protein>
<keyword evidence="3" id="KW-1185">Reference proteome</keyword>
<accession>A0A7G9WBU0</accession>
<dbReference type="PANTHER" id="PTHR34297:SF2">
    <property type="entry name" value="ASP23_GLS24 FAMILY ENVELOPE STRESS RESPONSE PROTEIN"/>
    <property type="match status" value="1"/>
</dbReference>
<comment type="similarity">
    <text evidence="1">Belongs to the asp23 family.</text>
</comment>
<evidence type="ECO:0000313" key="2">
    <source>
        <dbReference type="EMBL" id="QNO16152.1"/>
    </source>
</evidence>
<organism evidence="2 3">
    <name type="scientific">Alkalicella caledoniensis</name>
    <dbReference type="NCBI Taxonomy" id="2731377"/>
    <lineage>
        <taxon>Bacteria</taxon>
        <taxon>Bacillati</taxon>
        <taxon>Bacillota</taxon>
        <taxon>Clostridia</taxon>
        <taxon>Eubacteriales</taxon>
        <taxon>Proteinivoracaceae</taxon>
        <taxon>Alkalicella</taxon>
    </lineage>
</organism>
<dbReference type="RefSeq" id="WP_213166546.1">
    <property type="nucleotide sequence ID" value="NZ_CP058559.1"/>
</dbReference>
<sequence length="132" mass="14142">MEHNFTVQQGNGTVRIADEVVSIIAGIAATDIKGVAGMSGGIAGGFAEMLGKKNLSKGVKVNVGDTEATIDLYIIVEYGFKIPEVSEQIQIAVKQNVETMTGLNVLEINVHVQGVRIQGLNTDKEKEEMKLK</sequence>
<dbReference type="Proteomes" id="UP000516160">
    <property type="component" value="Chromosome"/>
</dbReference>
<evidence type="ECO:0000256" key="1">
    <source>
        <dbReference type="ARBA" id="ARBA00005721"/>
    </source>
</evidence>
<dbReference type="PANTHER" id="PTHR34297">
    <property type="entry name" value="HYPOTHETICAL CYTOSOLIC PROTEIN-RELATED"/>
    <property type="match status" value="1"/>
</dbReference>
<dbReference type="InterPro" id="IPR005531">
    <property type="entry name" value="Asp23"/>
</dbReference>
<dbReference type="AlphaFoldDB" id="A0A7G9WBU0"/>
<proteinExistence type="inferred from homology"/>
<evidence type="ECO:0000313" key="3">
    <source>
        <dbReference type="Proteomes" id="UP000516160"/>
    </source>
</evidence>
<name>A0A7G9WBU0_ALKCA</name>
<gene>
    <name evidence="2" type="ORF">HYG86_15920</name>
</gene>
<reference evidence="2 3" key="1">
    <citation type="submission" date="2020-07" db="EMBL/GenBank/DDBJ databases">
        <title>Alkalicella. sp. LB2 genome.</title>
        <authorList>
            <person name="Postec A."/>
            <person name="Quemeneur M."/>
        </authorList>
    </citation>
    <scope>NUCLEOTIDE SEQUENCE [LARGE SCALE GENOMIC DNA]</scope>
    <source>
        <strain evidence="2 3">LB2</strain>
    </source>
</reference>
<dbReference type="KEGG" id="acae:HYG86_15920"/>
<dbReference type="EMBL" id="CP058559">
    <property type="protein sequence ID" value="QNO16152.1"/>
    <property type="molecule type" value="Genomic_DNA"/>
</dbReference>